<evidence type="ECO:0000313" key="9">
    <source>
        <dbReference type="EMBL" id="RGC35054.1"/>
    </source>
</evidence>
<dbReference type="Pfam" id="PF02518">
    <property type="entry name" value="HATPase_c"/>
    <property type="match status" value="1"/>
</dbReference>
<proteinExistence type="predicted"/>
<dbReference type="GeneID" id="93335740"/>
<dbReference type="InterPro" id="IPR003594">
    <property type="entry name" value="HATPase_dom"/>
</dbReference>
<dbReference type="SUPFAM" id="SSF55874">
    <property type="entry name" value="ATPase domain of HSP90 chaperone/DNA topoisomerase II/histidine kinase"/>
    <property type="match status" value="1"/>
</dbReference>
<comment type="catalytic activity">
    <reaction evidence="1">
        <text>ATP + protein L-histidine = ADP + protein N-phospho-L-histidine.</text>
        <dbReference type="EC" id="2.7.13.3"/>
    </reaction>
</comment>
<dbReference type="InterPro" id="IPR003661">
    <property type="entry name" value="HisK_dim/P_dom"/>
</dbReference>
<evidence type="ECO:0000256" key="5">
    <source>
        <dbReference type="ARBA" id="ARBA00022679"/>
    </source>
</evidence>
<gene>
    <name evidence="9" type="ORF">DWX41_02370</name>
</gene>
<dbReference type="InterPro" id="IPR050351">
    <property type="entry name" value="BphY/WalK/GraS-like"/>
</dbReference>
<evidence type="ECO:0000256" key="7">
    <source>
        <dbReference type="ARBA" id="ARBA00023012"/>
    </source>
</evidence>
<accession>A0A3E2X185</accession>
<dbReference type="EMBL" id="QVIA01000002">
    <property type="protein sequence ID" value="RGC35054.1"/>
    <property type="molecule type" value="Genomic_DNA"/>
</dbReference>
<dbReference type="Gene3D" id="1.10.287.130">
    <property type="match status" value="1"/>
</dbReference>
<dbReference type="InterPro" id="IPR036890">
    <property type="entry name" value="HATPase_C_sf"/>
</dbReference>
<evidence type="ECO:0000256" key="3">
    <source>
        <dbReference type="ARBA" id="ARBA00012438"/>
    </source>
</evidence>
<dbReference type="InterPro" id="IPR036097">
    <property type="entry name" value="HisK_dim/P_sf"/>
</dbReference>
<dbReference type="PROSITE" id="PS50109">
    <property type="entry name" value="HIS_KIN"/>
    <property type="match status" value="1"/>
</dbReference>
<dbReference type="SMART" id="SM00387">
    <property type="entry name" value="HATPase_c"/>
    <property type="match status" value="1"/>
</dbReference>
<dbReference type="GO" id="GO:0005886">
    <property type="term" value="C:plasma membrane"/>
    <property type="evidence" value="ECO:0007669"/>
    <property type="project" value="TreeGrafter"/>
</dbReference>
<dbReference type="Gene3D" id="3.30.565.10">
    <property type="entry name" value="Histidine kinase-like ATPase, C-terminal domain"/>
    <property type="match status" value="1"/>
</dbReference>
<feature type="domain" description="Histidine kinase" evidence="8">
    <location>
        <begin position="69"/>
        <end position="282"/>
    </location>
</feature>
<dbReference type="GO" id="GO:0000155">
    <property type="term" value="F:phosphorelay sensor kinase activity"/>
    <property type="evidence" value="ECO:0007669"/>
    <property type="project" value="InterPro"/>
</dbReference>
<keyword evidence="5" id="KW-0808">Transferase</keyword>
<dbReference type="GO" id="GO:0004721">
    <property type="term" value="F:phosphoprotein phosphatase activity"/>
    <property type="evidence" value="ECO:0007669"/>
    <property type="project" value="TreeGrafter"/>
</dbReference>
<keyword evidence="7" id="KW-0902">Two-component regulatory system</keyword>
<dbReference type="InterPro" id="IPR005467">
    <property type="entry name" value="His_kinase_dom"/>
</dbReference>
<dbReference type="SMART" id="SM00388">
    <property type="entry name" value="HisKA"/>
    <property type="match status" value="1"/>
</dbReference>
<dbReference type="InterPro" id="IPR004358">
    <property type="entry name" value="Sig_transdc_His_kin-like_C"/>
</dbReference>
<dbReference type="Proteomes" id="UP000261111">
    <property type="component" value="Unassembled WGS sequence"/>
</dbReference>
<dbReference type="EC" id="2.7.13.3" evidence="3"/>
<evidence type="ECO:0000256" key="1">
    <source>
        <dbReference type="ARBA" id="ARBA00000085"/>
    </source>
</evidence>
<dbReference type="RefSeq" id="WP_117440603.1">
    <property type="nucleotide sequence ID" value="NZ_QVIA01000002.1"/>
</dbReference>
<keyword evidence="4" id="KW-0597">Phosphoprotein</keyword>
<dbReference type="CDD" id="cd00075">
    <property type="entry name" value="HATPase"/>
    <property type="match status" value="1"/>
</dbReference>
<dbReference type="PANTHER" id="PTHR45453:SF1">
    <property type="entry name" value="PHOSPHATE REGULON SENSOR PROTEIN PHOR"/>
    <property type="match status" value="1"/>
</dbReference>
<dbReference type="PANTHER" id="PTHR45453">
    <property type="entry name" value="PHOSPHATE REGULON SENSOR PROTEIN PHOR"/>
    <property type="match status" value="1"/>
</dbReference>
<evidence type="ECO:0000256" key="4">
    <source>
        <dbReference type="ARBA" id="ARBA00022553"/>
    </source>
</evidence>
<evidence type="ECO:0000256" key="2">
    <source>
        <dbReference type="ARBA" id="ARBA00004370"/>
    </source>
</evidence>
<evidence type="ECO:0000313" key="10">
    <source>
        <dbReference type="Proteomes" id="UP000261111"/>
    </source>
</evidence>
<evidence type="ECO:0000259" key="8">
    <source>
        <dbReference type="PROSITE" id="PS50109"/>
    </source>
</evidence>
<dbReference type="GO" id="GO:0016036">
    <property type="term" value="P:cellular response to phosphate starvation"/>
    <property type="evidence" value="ECO:0007669"/>
    <property type="project" value="TreeGrafter"/>
</dbReference>
<keyword evidence="6 9" id="KW-0418">Kinase</keyword>
<sequence length="282" mass="31942">MGILRTNKTMKRLEQMLDEAMEGTFQEVNYDETELSRLESRWKQYLSTSKLSVEAARKERADIKSILSDISHQTKTPLANIILYSELLKEQPLTEEGEVIAEQLHVQAEKLEFLIKALVKMSRLESDILEVVPVKQPLRPLVENAIRDAKAHAQEKSITILEPGFDSIEAVFDLKWTEEALFNILDNGIKYSPNDSTLTVSVIEYPMYVCIRTADEGPGIPEEERSRIFSRFYRGAGNQQEEGVGIGLYLAREIVRKNDGYIKVGPGTEKGSVFEIYLGKGV</sequence>
<dbReference type="Pfam" id="PF00512">
    <property type="entry name" value="HisKA"/>
    <property type="match status" value="1"/>
</dbReference>
<evidence type="ECO:0000256" key="6">
    <source>
        <dbReference type="ARBA" id="ARBA00022777"/>
    </source>
</evidence>
<dbReference type="AlphaFoldDB" id="A0A3E2X185"/>
<name>A0A3E2X185_9FIRM</name>
<dbReference type="CDD" id="cd00082">
    <property type="entry name" value="HisKA"/>
    <property type="match status" value="1"/>
</dbReference>
<organism evidence="9 10">
    <name type="scientific">Hungatella hathewayi</name>
    <dbReference type="NCBI Taxonomy" id="154046"/>
    <lineage>
        <taxon>Bacteria</taxon>
        <taxon>Bacillati</taxon>
        <taxon>Bacillota</taxon>
        <taxon>Clostridia</taxon>
        <taxon>Lachnospirales</taxon>
        <taxon>Lachnospiraceae</taxon>
        <taxon>Hungatella</taxon>
    </lineage>
</organism>
<protein>
    <recommendedName>
        <fullName evidence="3">histidine kinase</fullName>
        <ecNumber evidence="3">2.7.13.3</ecNumber>
    </recommendedName>
</protein>
<comment type="caution">
    <text evidence="9">The sequence shown here is derived from an EMBL/GenBank/DDBJ whole genome shotgun (WGS) entry which is preliminary data.</text>
</comment>
<reference evidence="9 10" key="1">
    <citation type="submission" date="2018-08" db="EMBL/GenBank/DDBJ databases">
        <title>A genome reference for cultivated species of the human gut microbiota.</title>
        <authorList>
            <person name="Zou Y."/>
            <person name="Xue W."/>
            <person name="Luo G."/>
        </authorList>
    </citation>
    <scope>NUCLEOTIDE SEQUENCE [LARGE SCALE GENOMIC DNA]</scope>
    <source>
        <strain evidence="9 10">AF19-21</strain>
    </source>
</reference>
<comment type="subcellular location">
    <subcellularLocation>
        <location evidence="2">Membrane</location>
    </subcellularLocation>
</comment>
<dbReference type="SUPFAM" id="SSF47384">
    <property type="entry name" value="Homodimeric domain of signal transducing histidine kinase"/>
    <property type="match status" value="1"/>
</dbReference>
<dbReference type="PRINTS" id="PR00344">
    <property type="entry name" value="BCTRLSENSOR"/>
</dbReference>